<evidence type="ECO:0000313" key="3">
    <source>
        <dbReference type="Proteomes" id="UP001218218"/>
    </source>
</evidence>
<dbReference type="AlphaFoldDB" id="A0AAD7AIB9"/>
<reference evidence="2" key="1">
    <citation type="submission" date="2023-03" db="EMBL/GenBank/DDBJ databases">
        <title>Massive genome expansion in bonnet fungi (Mycena s.s.) driven by repeated elements and novel gene families across ecological guilds.</title>
        <authorList>
            <consortium name="Lawrence Berkeley National Laboratory"/>
            <person name="Harder C.B."/>
            <person name="Miyauchi S."/>
            <person name="Viragh M."/>
            <person name="Kuo A."/>
            <person name="Thoen E."/>
            <person name="Andreopoulos B."/>
            <person name="Lu D."/>
            <person name="Skrede I."/>
            <person name="Drula E."/>
            <person name="Henrissat B."/>
            <person name="Morin E."/>
            <person name="Kohler A."/>
            <person name="Barry K."/>
            <person name="LaButti K."/>
            <person name="Morin E."/>
            <person name="Salamov A."/>
            <person name="Lipzen A."/>
            <person name="Mereny Z."/>
            <person name="Hegedus B."/>
            <person name="Baldrian P."/>
            <person name="Stursova M."/>
            <person name="Weitz H."/>
            <person name="Taylor A."/>
            <person name="Grigoriev I.V."/>
            <person name="Nagy L.G."/>
            <person name="Martin F."/>
            <person name="Kauserud H."/>
        </authorList>
    </citation>
    <scope>NUCLEOTIDE SEQUENCE</scope>
    <source>
        <strain evidence="2">CBHHK002</strain>
    </source>
</reference>
<organism evidence="2 3">
    <name type="scientific">Mycena albidolilacea</name>
    <dbReference type="NCBI Taxonomy" id="1033008"/>
    <lineage>
        <taxon>Eukaryota</taxon>
        <taxon>Fungi</taxon>
        <taxon>Dikarya</taxon>
        <taxon>Basidiomycota</taxon>
        <taxon>Agaricomycotina</taxon>
        <taxon>Agaricomycetes</taxon>
        <taxon>Agaricomycetidae</taxon>
        <taxon>Agaricales</taxon>
        <taxon>Marasmiineae</taxon>
        <taxon>Mycenaceae</taxon>
        <taxon>Mycena</taxon>
    </lineage>
</organism>
<sequence>MCYQQSKGSWRIVRFSHSASLRSSGNPTVPGGAAILRPMWTRSTLPPTRVGASGSGETSATLVPHAPDPKDAAMAADVKCEMSAGVGKSEEMFADACQLESETIVSADPLLCCTSMAAKRPGGGVPAFPAFPANIETVFADAFSAALSTSADFQSLEAPIGCPFTQSVATSTAVKEIVADVTILPAELLKVFRNATLPVVAPEAQI</sequence>
<comment type="caution">
    <text evidence="2">The sequence shown here is derived from an EMBL/GenBank/DDBJ whole genome shotgun (WGS) entry which is preliminary data.</text>
</comment>
<evidence type="ECO:0000256" key="1">
    <source>
        <dbReference type="SAM" id="MobiDB-lite"/>
    </source>
</evidence>
<proteinExistence type="predicted"/>
<keyword evidence="3" id="KW-1185">Reference proteome</keyword>
<gene>
    <name evidence="2" type="ORF">DFH08DRAFT_846380</name>
</gene>
<dbReference type="Proteomes" id="UP001218218">
    <property type="component" value="Unassembled WGS sequence"/>
</dbReference>
<name>A0AAD7AIB9_9AGAR</name>
<feature type="region of interest" description="Disordered" evidence="1">
    <location>
        <begin position="45"/>
        <end position="67"/>
    </location>
</feature>
<protein>
    <submittedName>
        <fullName evidence="2">Uncharacterized protein</fullName>
    </submittedName>
</protein>
<evidence type="ECO:0000313" key="2">
    <source>
        <dbReference type="EMBL" id="KAJ7359552.1"/>
    </source>
</evidence>
<accession>A0AAD7AIB9</accession>
<dbReference type="EMBL" id="JARIHO010000006">
    <property type="protein sequence ID" value="KAJ7359552.1"/>
    <property type="molecule type" value="Genomic_DNA"/>
</dbReference>